<evidence type="ECO:0000313" key="3">
    <source>
        <dbReference type="Proteomes" id="UP000177925"/>
    </source>
</evidence>
<organism evidence="2 3">
    <name type="scientific">Candidatus Muproteobacteria bacterium RBG_16_64_11</name>
    <dbReference type="NCBI Taxonomy" id="1817758"/>
    <lineage>
        <taxon>Bacteria</taxon>
        <taxon>Pseudomonadati</taxon>
        <taxon>Pseudomonadota</taxon>
        <taxon>Candidatus Muproteobacteria</taxon>
    </lineage>
</organism>
<evidence type="ECO:0000256" key="1">
    <source>
        <dbReference type="SAM" id="SignalP"/>
    </source>
</evidence>
<evidence type="ECO:0000313" key="2">
    <source>
        <dbReference type="EMBL" id="OGI44701.1"/>
    </source>
</evidence>
<evidence type="ECO:0008006" key="4">
    <source>
        <dbReference type="Google" id="ProtNLM"/>
    </source>
</evidence>
<proteinExistence type="predicted"/>
<dbReference type="Pfam" id="PF12276">
    <property type="entry name" value="DUF3617"/>
    <property type="match status" value="1"/>
</dbReference>
<feature type="chain" id="PRO_5009526692" description="DUF3617 family protein" evidence="1">
    <location>
        <begin position="26"/>
        <end position="178"/>
    </location>
</feature>
<dbReference type="EMBL" id="MFSS01000014">
    <property type="protein sequence ID" value="OGI44701.1"/>
    <property type="molecule type" value="Genomic_DNA"/>
</dbReference>
<accession>A0A1F6THW8</accession>
<dbReference type="Proteomes" id="UP000177925">
    <property type="component" value="Unassembled WGS sequence"/>
</dbReference>
<gene>
    <name evidence="2" type="ORF">A2150_04280</name>
</gene>
<protein>
    <recommendedName>
        <fullName evidence="4">DUF3617 family protein</fullName>
    </recommendedName>
</protein>
<reference evidence="2 3" key="1">
    <citation type="journal article" date="2016" name="Nat. Commun.">
        <title>Thousands of microbial genomes shed light on interconnected biogeochemical processes in an aquifer system.</title>
        <authorList>
            <person name="Anantharaman K."/>
            <person name="Brown C.T."/>
            <person name="Hug L.A."/>
            <person name="Sharon I."/>
            <person name="Castelle C.J."/>
            <person name="Probst A.J."/>
            <person name="Thomas B.C."/>
            <person name="Singh A."/>
            <person name="Wilkins M.J."/>
            <person name="Karaoz U."/>
            <person name="Brodie E.L."/>
            <person name="Williams K.H."/>
            <person name="Hubbard S.S."/>
            <person name="Banfield J.F."/>
        </authorList>
    </citation>
    <scope>NUCLEOTIDE SEQUENCE [LARGE SCALE GENOMIC DNA]</scope>
</reference>
<feature type="signal peptide" evidence="1">
    <location>
        <begin position="1"/>
        <end position="25"/>
    </location>
</feature>
<keyword evidence="1" id="KW-0732">Signal</keyword>
<name>A0A1F6THW8_9PROT</name>
<sequence>MKASRIILPLAAAALAAVFTATVAAAPAIDMPKRKSGLWEIKMTMKGQETIARPAAQHCIDEKSDDLMRQSGKGDTQCTQKDMRRDGNRLVIHSVCKFGQSTATSEMVFTGKFDSDYRADIHTKYEPPMMGMKEANMLIEAKWTGACKPGMKPGDVIVPGMPAGMPSINMNEIMKRQQ</sequence>
<dbReference type="InterPro" id="IPR022061">
    <property type="entry name" value="DUF3617"/>
</dbReference>
<dbReference type="AlphaFoldDB" id="A0A1F6THW8"/>
<comment type="caution">
    <text evidence="2">The sequence shown here is derived from an EMBL/GenBank/DDBJ whole genome shotgun (WGS) entry which is preliminary data.</text>
</comment>